<feature type="compositionally biased region" description="Acidic residues" evidence="1">
    <location>
        <begin position="32"/>
        <end position="46"/>
    </location>
</feature>
<evidence type="ECO:0000256" key="1">
    <source>
        <dbReference type="SAM" id="MobiDB-lite"/>
    </source>
</evidence>
<accession>A0A8B8FQF8</accession>
<keyword evidence="3" id="KW-1185">Reference proteome</keyword>
<dbReference type="PROSITE" id="PS50882">
    <property type="entry name" value="YTH"/>
    <property type="match status" value="1"/>
</dbReference>
<dbReference type="GeneID" id="112685043"/>
<dbReference type="OrthoDB" id="5842105at2759"/>
<dbReference type="CDD" id="cd21134">
    <property type="entry name" value="YTH"/>
    <property type="match status" value="1"/>
</dbReference>
<dbReference type="GO" id="GO:0000398">
    <property type="term" value="P:mRNA splicing, via spliceosome"/>
    <property type="evidence" value="ECO:0007669"/>
    <property type="project" value="TreeGrafter"/>
</dbReference>
<gene>
    <name evidence="4 5" type="primary">LOC112685043</name>
</gene>
<protein>
    <submittedName>
        <fullName evidence="4 5">YTH domain-containing protein 1</fullName>
    </submittedName>
</protein>
<dbReference type="PANTHER" id="PTHR12357:SF3">
    <property type="entry name" value="YTH DOMAIN-CONTAINING PROTEIN 1"/>
    <property type="match status" value="1"/>
</dbReference>
<feature type="region of interest" description="Disordered" evidence="1">
    <location>
        <begin position="357"/>
        <end position="376"/>
    </location>
</feature>
<dbReference type="RefSeq" id="XP_025412590.1">
    <property type="nucleotide sequence ID" value="XM_025556805.1"/>
</dbReference>
<evidence type="ECO:0000259" key="2">
    <source>
        <dbReference type="PROSITE" id="PS50882"/>
    </source>
</evidence>
<feature type="compositionally biased region" description="Basic residues" evidence="1">
    <location>
        <begin position="359"/>
        <end position="376"/>
    </location>
</feature>
<dbReference type="GO" id="GO:0005654">
    <property type="term" value="C:nucleoplasm"/>
    <property type="evidence" value="ECO:0007669"/>
    <property type="project" value="TreeGrafter"/>
</dbReference>
<name>A0A8B8FQF8_9HEMI</name>
<feature type="region of interest" description="Disordered" evidence="1">
    <location>
        <begin position="32"/>
        <end position="64"/>
    </location>
</feature>
<proteinExistence type="predicted"/>
<dbReference type="GO" id="GO:1990247">
    <property type="term" value="F:N6-methyladenosine-containing RNA reader activity"/>
    <property type="evidence" value="ECO:0007669"/>
    <property type="project" value="TreeGrafter"/>
</dbReference>
<dbReference type="GO" id="GO:0000381">
    <property type="term" value="P:regulation of alternative mRNA splicing, via spliceosome"/>
    <property type="evidence" value="ECO:0007669"/>
    <property type="project" value="TreeGrafter"/>
</dbReference>
<evidence type="ECO:0000313" key="5">
    <source>
        <dbReference type="RefSeq" id="XP_025412590.1"/>
    </source>
</evidence>
<dbReference type="Proteomes" id="UP000694846">
    <property type="component" value="Unplaced"/>
</dbReference>
<dbReference type="Pfam" id="PF04146">
    <property type="entry name" value="YTH"/>
    <property type="match status" value="1"/>
</dbReference>
<sequence>MDEDSISVHGSTADSIEAFDDLQVLDEITEETDNIIEGDEPLDEEFDTRSEASSSSIDATSTRNKVNTERYIRIDEDSTPKKKPSEKYLSQLKFLFKEARFFIIKSNNHENIELAKIKNCWSTRPWNETKLNQAFRTCKNVILIFSVKESGKFAGFARISEAARYDLSPVGWVLLGGRNLSGVFKVDWISTKELEFSDTSHLYNTYNEGKTVKIARDGQEVDPRTGLLLCSMFQEDESINFQYILKKSKNHQPSISTAELRQRRRVLGLPDEGPTSKEYIQSYRLGIPHKQSRMLSHPYYVRPPLYPSYQYNLNGSQMVQHYDMQLPSFRVPVQLPETYARPIEEYYKRNRLVNIREHHSNHRREKERHAYRHRYH</sequence>
<dbReference type="AlphaFoldDB" id="A0A8B8FQF8"/>
<feature type="compositionally biased region" description="Low complexity" evidence="1">
    <location>
        <begin position="51"/>
        <end position="63"/>
    </location>
</feature>
<organism evidence="3 5">
    <name type="scientific">Sipha flava</name>
    <name type="common">yellow sugarcane aphid</name>
    <dbReference type="NCBI Taxonomy" id="143950"/>
    <lineage>
        <taxon>Eukaryota</taxon>
        <taxon>Metazoa</taxon>
        <taxon>Ecdysozoa</taxon>
        <taxon>Arthropoda</taxon>
        <taxon>Hexapoda</taxon>
        <taxon>Insecta</taxon>
        <taxon>Pterygota</taxon>
        <taxon>Neoptera</taxon>
        <taxon>Paraneoptera</taxon>
        <taxon>Hemiptera</taxon>
        <taxon>Sternorrhyncha</taxon>
        <taxon>Aphidomorpha</taxon>
        <taxon>Aphidoidea</taxon>
        <taxon>Aphididae</taxon>
        <taxon>Sipha</taxon>
    </lineage>
</organism>
<dbReference type="RefSeq" id="XP_025412588.1">
    <property type="nucleotide sequence ID" value="XM_025556803.1"/>
</dbReference>
<feature type="domain" description="YTH" evidence="2">
    <location>
        <begin position="99"/>
        <end position="233"/>
    </location>
</feature>
<evidence type="ECO:0000313" key="4">
    <source>
        <dbReference type="RefSeq" id="XP_025412588.1"/>
    </source>
</evidence>
<reference evidence="4 5" key="1">
    <citation type="submission" date="2025-04" db="UniProtKB">
        <authorList>
            <consortium name="RefSeq"/>
        </authorList>
    </citation>
    <scope>IDENTIFICATION</scope>
    <source>
        <tissue evidence="4 5">Whole body</tissue>
    </source>
</reference>
<dbReference type="GO" id="GO:0003729">
    <property type="term" value="F:mRNA binding"/>
    <property type="evidence" value="ECO:0007669"/>
    <property type="project" value="TreeGrafter"/>
</dbReference>
<dbReference type="CTD" id="91746"/>
<dbReference type="PANTHER" id="PTHR12357">
    <property type="entry name" value="YTH YT521-B HOMOLOGY DOMAIN-CONTAINING"/>
    <property type="match status" value="1"/>
</dbReference>
<dbReference type="InterPro" id="IPR045168">
    <property type="entry name" value="YTH_prot"/>
</dbReference>
<dbReference type="Gene3D" id="3.10.590.10">
    <property type="entry name" value="ph1033 like domains"/>
    <property type="match status" value="1"/>
</dbReference>
<dbReference type="InterPro" id="IPR007275">
    <property type="entry name" value="YTH_domain"/>
</dbReference>
<evidence type="ECO:0000313" key="3">
    <source>
        <dbReference type="Proteomes" id="UP000694846"/>
    </source>
</evidence>